<evidence type="ECO:0000313" key="3">
    <source>
        <dbReference type="Proteomes" id="UP000792457"/>
    </source>
</evidence>
<comment type="caution">
    <text evidence="2">The sequence shown here is derived from an EMBL/GenBank/DDBJ whole genome shotgun (WGS) entry which is preliminary data.</text>
</comment>
<proteinExistence type="predicted"/>
<feature type="compositionally biased region" description="Basic and acidic residues" evidence="1">
    <location>
        <begin position="98"/>
        <end position="125"/>
    </location>
</feature>
<dbReference type="AlphaFoldDB" id="A0A8K0KHF0"/>
<accession>A0A8K0KHF0</accession>
<protein>
    <submittedName>
        <fullName evidence="2">Uncharacterized protein</fullName>
    </submittedName>
</protein>
<name>A0A8K0KHF0_LADFU</name>
<feature type="region of interest" description="Disordered" evidence="1">
    <location>
        <begin position="25"/>
        <end position="126"/>
    </location>
</feature>
<organism evidence="2 3">
    <name type="scientific">Ladona fulva</name>
    <name type="common">Scarce chaser dragonfly</name>
    <name type="synonym">Libellula fulva</name>
    <dbReference type="NCBI Taxonomy" id="123851"/>
    <lineage>
        <taxon>Eukaryota</taxon>
        <taxon>Metazoa</taxon>
        <taxon>Ecdysozoa</taxon>
        <taxon>Arthropoda</taxon>
        <taxon>Hexapoda</taxon>
        <taxon>Insecta</taxon>
        <taxon>Pterygota</taxon>
        <taxon>Palaeoptera</taxon>
        <taxon>Odonata</taxon>
        <taxon>Epiprocta</taxon>
        <taxon>Anisoptera</taxon>
        <taxon>Libelluloidea</taxon>
        <taxon>Libellulidae</taxon>
        <taxon>Ladona</taxon>
    </lineage>
</organism>
<feature type="non-terminal residue" evidence="2">
    <location>
        <position position="171"/>
    </location>
</feature>
<evidence type="ECO:0000256" key="1">
    <source>
        <dbReference type="SAM" id="MobiDB-lite"/>
    </source>
</evidence>
<evidence type="ECO:0000313" key="2">
    <source>
        <dbReference type="EMBL" id="KAG8235082.1"/>
    </source>
</evidence>
<keyword evidence="3" id="KW-1185">Reference proteome</keyword>
<reference evidence="2" key="1">
    <citation type="submission" date="2013-04" db="EMBL/GenBank/DDBJ databases">
        <authorList>
            <person name="Qu J."/>
            <person name="Murali S.C."/>
            <person name="Bandaranaike D."/>
            <person name="Bellair M."/>
            <person name="Blankenburg K."/>
            <person name="Chao H."/>
            <person name="Dinh H."/>
            <person name="Doddapaneni H."/>
            <person name="Downs B."/>
            <person name="Dugan-Rocha S."/>
            <person name="Elkadiri S."/>
            <person name="Gnanaolivu R.D."/>
            <person name="Hernandez B."/>
            <person name="Javaid M."/>
            <person name="Jayaseelan J.C."/>
            <person name="Lee S."/>
            <person name="Li M."/>
            <person name="Ming W."/>
            <person name="Munidasa M."/>
            <person name="Muniz J."/>
            <person name="Nguyen L."/>
            <person name="Ongeri F."/>
            <person name="Osuji N."/>
            <person name="Pu L.-L."/>
            <person name="Puazo M."/>
            <person name="Qu C."/>
            <person name="Quiroz J."/>
            <person name="Raj R."/>
            <person name="Weissenberger G."/>
            <person name="Xin Y."/>
            <person name="Zou X."/>
            <person name="Han Y."/>
            <person name="Richards S."/>
            <person name="Worley K."/>
            <person name="Muzny D."/>
            <person name="Gibbs R."/>
        </authorList>
    </citation>
    <scope>NUCLEOTIDE SEQUENCE</scope>
    <source>
        <strain evidence="2">Sampled in the wild</strain>
    </source>
</reference>
<dbReference type="EMBL" id="KZ308873">
    <property type="protein sequence ID" value="KAG8235082.1"/>
    <property type="molecule type" value="Genomic_DNA"/>
</dbReference>
<reference evidence="2" key="2">
    <citation type="submission" date="2017-10" db="EMBL/GenBank/DDBJ databases">
        <title>Ladona fulva Genome sequencing and assembly.</title>
        <authorList>
            <person name="Murali S."/>
            <person name="Richards S."/>
            <person name="Bandaranaike D."/>
            <person name="Bellair M."/>
            <person name="Blankenburg K."/>
            <person name="Chao H."/>
            <person name="Dinh H."/>
            <person name="Doddapaneni H."/>
            <person name="Dugan-Rocha S."/>
            <person name="Elkadiri S."/>
            <person name="Gnanaolivu R."/>
            <person name="Hernandez B."/>
            <person name="Skinner E."/>
            <person name="Javaid M."/>
            <person name="Lee S."/>
            <person name="Li M."/>
            <person name="Ming W."/>
            <person name="Munidasa M."/>
            <person name="Muniz J."/>
            <person name="Nguyen L."/>
            <person name="Hughes D."/>
            <person name="Osuji N."/>
            <person name="Pu L.-L."/>
            <person name="Puazo M."/>
            <person name="Qu C."/>
            <person name="Quiroz J."/>
            <person name="Raj R."/>
            <person name="Weissenberger G."/>
            <person name="Xin Y."/>
            <person name="Zou X."/>
            <person name="Han Y."/>
            <person name="Worley K."/>
            <person name="Muzny D."/>
            <person name="Gibbs R."/>
        </authorList>
    </citation>
    <scope>NUCLEOTIDE SEQUENCE</scope>
    <source>
        <strain evidence="2">Sampled in the wild</strain>
    </source>
</reference>
<gene>
    <name evidence="2" type="ORF">J437_LFUL010931</name>
</gene>
<sequence length="171" mass="19341">MATLGVSYRYAGTNFLKELTKNVKKKKVKPEKGKASDDYVDSEKDAVMKESDVKEEVKTEGECEKSGKIAMEEELEGAEQPEKLTTEASVEEAQVNIKENKDKEESTMNTKEDKENEKEGEEDKGLQFLHPVPGVHASLRIRRQRLRNLFSFATHRGQHGMALSARRDLAI</sequence>
<dbReference type="Proteomes" id="UP000792457">
    <property type="component" value="Unassembled WGS sequence"/>
</dbReference>
<feature type="compositionally biased region" description="Basic and acidic residues" evidence="1">
    <location>
        <begin position="30"/>
        <end position="71"/>
    </location>
</feature>